<dbReference type="Pfam" id="PF22636">
    <property type="entry name" value="FlK"/>
    <property type="match status" value="1"/>
</dbReference>
<keyword evidence="4" id="KW-1185">Reference proteome</keyword>
<feature type="domain" description="Fluoroacetyl-CoA-specific thioesterase-like" evidence="2">
    <location>
        <begin position="111"/>
        <end position="213"/>
    </location>
</feature>
<accession>A0A401TWN8</accession>
<dbReference type="InterPro" id="IPR029069">
    <property type="entry name" value="HotDog_dom_sf"/>
</dbReference>
<evidence type="ECO:0000259" key="2">
    <source>
        <dbReference type="Pfam" id="PF22636"/>
    </source>
</evidence>
<reference evidence="3 4" key="1">
    <citation type="journal article" date="2018" name="Nat. Ecol. Evol.">
        <title>Shark genomes provide insights into elasmobranch evolution and the origin of vertebrates.</title>
        <authorList>
            <person name="Hara Y"/>
            <person name="Yamaguchi K"/>
            <person name="Onimaru K"/>
            <person name="Kadota M"/>
            <person name="Koyanagi M"/>
            <person name="Keeley SD"/>
            <person name="Tatsumi K"/>
            <person name="Tanaka K"/>
            <person name="Motone F"/>
            <person name="Kageyama Y"/>
            <person name="Nozu R"/>
            <person name="Adachi N"/>
            <person name="Nishimura O"/>
            <person name="Nakagawa R"/>
            <person name="Tanegashima C"/>
            <person name="Kiyatake I"/>
            <person name="Matsumoto R"/>
            <person name="Murakumo K"/>
            <person name="Nishida K"/>
            <person name="Terakita A"/>
            <person name="Kuratani S"/>
            <person name="Sato K"/>
            <person name="Hyodo S Kuraku.S."/>
        </authorList>
    </citation>
    <scope>NUCLEOTIDE SEQUENCE [LARGE SCALE GENOMIC DNA]</scope>
</reference>
<feature type="non-terminal residue" evidence="3">
    <location>
        <position position="222"/>
    </location>
</feature>
<name>A0A401TWN8_CHIPU</name>
<proteinExistence type="predicted"/>
<comment type="caution">
    <text evidence="3">The sequence shown here is derived from an EMBL/GenBank/DDBJ whole genome shotgun (WGS) entry which is preliminary data.</text>
</comment>
<dbReference type="CDD" id="cd03440">
    <property type="entry name" value="hot_dog"/>
    <property type="match status" value="1"/>
</dbReference>
<feature type="non-terminal residue" evidence="3">
    <location>
        <position position="1"/>
    </location>
</feature>
<dbReference type="OrthoDB" id="10265835at2759"/>
<organism evidence="3 4">
    <name type="scientific">Chiloscyllium punctatum</name>
    <name type="common">Brownbanded bambooshark</name>
    <name type="synonym">Hemiscyllium punctatum</name>
    <dbReference type="NCBI Taxonomy" id="137246"/>
    <lineage>
        <taxon>Eukaryota</taxon>
        <taxon>Metazoa</taxon>
        <taxon>Chordata</taxon>
        <taxon>Craniata</taxon>
        <taxon>Vertebrata</taxon>
        <taxon>Chondrichthyes</taxon>
        <taxon>Elasmobranchii</taxon>
        <taxon>Galeomorphii</taxon>
        <taxon>Galeoidea</taxon>
        <taxon>Orectolobiformes</taxon>
        <taxon>Hemiscylliidae</taxon>
        <taxon>Chiloscyllium</taxon>
    </lineage>
</organism>
<dbReference type="Gene3D" id="3.10.129.10">
    <property type="entry name" value="Hotdog Thioesterase"/>
    <property type="match status" value="1"/>
</dbReference>
<sequence>LHAPLPADPHDDDGRAARRRAVDGRHRHGLGAAPTARLHHRGRLDAVADPDPLHHAGGLSLPRQARRVAHPAAAGRLRNIPAPRRGRNEDCIMNPFDKVTTGMTAEKVVVVTPEMTVGHVVPGMPAVYGTPMMILHMEMASGSAIQPFLPVGYVSVGMMVNIRHLAATPIGRTVRAIARAVGVEAKSILFEVEAWDGDRKIGDGTHRRGIVNVAEFERRFGV</sequence>
<dbReference type="PANTHER" id="PTHR36934">
    <property type="entry name" value="BLR0278 PROTEIN"/>
    <property type="match status" value="1"/>
</dbReference>
<dbReference type="PANTHER" id="PTHR36934:SF1">
    <property type="entry name" value="THIOESTERASE DOMAIN-CONTAINING PROTEIN"/>
    <property type="match status" value="1"/>
</dbReference>
<dbReference type="STRING" id="137246.A0A401TWN8"/>
<dbReference type="InterPro" id="IPR054485">
    <property type="entry name" value="FlK-like_dom"/>
</dbReference>
<feature type="compositionally biased region" description="Basic and acidic residues" evidence="1">
    <location>
        <begin position="8"/>
        <end position="24"/>
    </location>
</feature>
<dbReference type="EMBL" id="BEZZ01205495">
    <property type="protein sequence ID" value="GCC47049.1"/>
    <property type="molecule type" value="Genomic_DNA"/>
</dbReference>
<evidence type="ECO:0000313" key="4">
    <source>
        <dbReference type="Proteomes" id="UP000287033"/>
    </source>
</evidence>
<dbReference type="InterPro" id="IPR025540">
    <property type="entry name" value="FlK"/>
</dbReference>
<evidence type="ECO:0000313" key="3">
    <source>
        <dbReference type="EMBL" id="GCC47049.1"/>
    </source>
</evidence>
<protein>
    <recommendedName>
        <fullName evidence="2">Fluoroacetyl-CoA-specific thioesterase-like domain-containing protein</fullName>
    </recommendedName>
</protein>
<dbReference type="SUPFAM" id="SSF54637">
    <property type="entry name" value="Thioesterase/thiol ester dehydrase-isomerase"/>
    <property type="match status" value="1"/>
</dbReference>
<gene>
    <name evidence="3" type="ORF">chiPu_0031259</name>
</gene>
<dbReference type="Proteomes" id="UP000287033">
    <property type="component" value="Unassembled WGS sequence"/>
</dbReference>
<dbReference type="AlphaFoldDB" id="A0A401TWN8"/>
<evidence type="ECO:0000256" key="1">
    <source>
        <dbReference type="SAM" id="MobiDB-lite"/>
    </source>
</evidence>
<feature type="region of interest" description="Disordered" evidence="1">
    <location>
        <begin position="1"/>
        <end position="38"/>
    </location>
</feature>